<reference evidence="1 2" key="1">
    <citation type="submission" date="2020-06" db="EMBL/GenBank/DDBJ databases">
        <title>Description of novel acetic acid bacteria.</title>
        <authorList>
            <person name="Sombolestani A."/>
        </authorList>
    </citation>
    <scope>NUCLEOTIDE SEQUENCE [LARGE SCALE GENOMIC DNA]</scope>
    <source>
        <strain evidence="1 2">LMG 26838</strain>
    </source>
</reference>
<dbReference type="SUPFAM" id="SSF75304">
    <property type="entry name" value="Amidase signature (AS) enzymes"/>
    <property type="match status" value="1"/>
</dbReference>
<dbReference type="EMBL" id="JABXXQ010000350">
    <property type="protein sequence ID" value="NVN31352.1"/>
    <property type="molecule type" value="Genomic_DNA"/>
</dbReference>
<dbReference type="Proteomes" id="UP000565205">
    <property type="component" value="Unassembled WGS sequence"/>
</dbReference>
<name>A0A850NV63_9PROT</name>
<proteinExistence type="predicted"/>
<dbReference type="Gene3D" id="3.90.1300.10">
    <property type="entry name" value="Amidase signature (AS) domain"/>
    <property type="match status" value="1"/>
</dbReference>
<dbReference type="InterPro" id="IPR036928">
    <property type="entry name" value="AS_sf"/>
</dbReference>
<organism evidence="1 2">
    <name type="scientific">Endobacter medicaginis</name>
    <dbReference type="NCBI Taxonomy" id="1181271"/>
    <lineage>
        <taxon>Bacteria</taxon>
        <taxon>Pseudomonadati</taxon>
        <taxon>Pseudomonadota</taxon>
        <taxon>Alphaproteobacteria</taxon>
        <taxon>Acetobacterales</taxon>
        <taxon>Acetobacteraceae</taxon>
        <taxon>Endobacter</taxon>
    </lineage>
</organism>
<evidence type="ECO:0000313" key="1">
    <source>
        <dbReference type="EMBL" id="NVN31352.1"/>
    </source>
</evidence>
<evidence type="ECO:0000313" key="2">
    <source>
        <dbReference type="Proteomes" id="UP000565205"/>
    </source>
</evidence>
<dbReference type="AlphaFoldDB" id="A0A850NV63"/>
<accession>A0A850NV63</accession>
<protein>
    <submittedName>
        <fullName evidence="1">Amidase</fullName>
    </submittedName>
</protein>
<gene>
    <name evidence="1" type="ORF">HUK83_13555</name>
</gene>
<feature type="non-terminal residue" evidence="1">
    <location>
        <position position="62"/>
    </location>
</feature>
<comment type="caution">
    <text evidence="1">The sequence shown here is derived from an EMBL/GenBank/DDBJ whole genome shotgun (WGS) entry which is preliminary data.</text>
</comment>
<sequence length="62" mass="6662">MQLADLDAAQLAAGYAEATFTPVDVIEALDARIAAWEPSLHALYAYDPASARAQAEASARRW</sequence>